<evidence type="ECO:0000256" key="1">
    <source>
        <dbReference type="ARBA" id="ARBA00004651"/>
    </source>
</evidence>
<dbReference type="PROSITE" id="PS50928">
    <property type="entry name" value="ABC_TM1"/>
    <property type="match status" value="1"/>
</dbReference>
<evidence type="ECO:0000256" key="2">
    <source>
        <dbReference type="ARBA" id="ARBA00022448"/>
    </source>
</evidence>
<name>A0A840AB56_9PROT</name>
<comment type="subcellular location">
    <subcellularLocation>
        <location evidence="1 7">Cell membrane</location>
        <topology evidence="1 7">Multi-pass membrane protein</topology>
    </subcellularLocation>
</comment>
<sequence>MTLRQAAFWAGFAALLGVSVWTVAPDPARLAAGLPRLLGWLAGSWPPDFSGAGDIARRAGETVGIATLGTLCAALLAFPLALLATRPLSPFLALYQPTRGVLDGLRGTDGFVFALLFVAAVGLGPFAGMLGVALHSAGSLAKLWSESMETADPRPAEAITAVGATRMQVALFALIPQTMPQNLSHLLYVWEFNIRASTVLGLVGAGGLGQELKNAVDLLDFNRVLAILIVIIALTLAADRISATLRRHLA</sequence>
<protein>
    <submittedName>
        <fullName evidence="9">Phosphonate transport system permease protein</fullName>
    </submittedName>
</protein>
<dbReference type="Pfam" id="PF00528">
    <property type="entry name" value="BPD_transp_1"/>
    <property type="match status" value="1"/>
</dbReference>
<evidence type="ECO:0000256" key="3">
    <source>
        <dbReference type="ARBA" id="ARBA00022475"/>
    </source>
</evidence>
<dbReference type="InterPro" id="IPR035906">
    <property type="entry name" value="MetI-like_sf"/>
</dbReference>
<evidence type="ECO:0000313" key="10">
    <source>
        <dbReference type="Proteomes" id="UP000553193"/>
    </source>
</evidence>
<feature type="transmembrane region" description="Helical" evidence="7">
    <location>
        <begin position="111"/>
        <end position="138"/>
    </location>
</feature>
<dbReference type="InterPro" id="IPR005769">
    <property type="entry name" value="PhnE/PtxC"/>
</dbReference>
<keyword evidence="6 7" id="KW-0472">Membrane</keyword>
<keyword evidence="2 7" id="KW-0813">Transport</keyword>
<dbReference type="NCBIfam" id="TIGR01097">
    <property type="entry name" value="PhnE"/>
    <property type="match status" value="1"/>
</dbReference>
<evidence type="ECO:0000256" key="7">
    <source>
        <dbReference type="RuleBase" id="RU363032"/>
    </source>
</evidence>
<feature type="transmembrane region" description="Helical" evidence="7">
    <location>
        <begin position="221"/>
        <end position="238"/>
    </location>
</feature>
<evidence type="ECO:0000259" key="8">
    <source>
        <dbReference type="PROSITE" id="PS50928"/>
    </source>
</evidence>
<comment type="caution">
    <text evidence="9">The sequence shown here is derived from an EMBL/GenBank/DDBJ whole genome shotgun (WGS) entry which is preliminary data.</text>
</comment>
<dbReference type="GO" id="GO:0005886">
    <property type="term" value="C:plasma membrane"/>
    <property type="evidence" value="ECO:0007669"/>
    <property type="project" value="UniProtKB-SubCell"/>
</dbReference>
<keyword evidence="4 7" id="KW-0812">Transmembrane</keyword>
<gene>
    <name evidence="9" type="ORF">GGQ83_001179</name>
</gene>
<dbReference type="PANTHER" id="PTHR30043">
    <property type="entry name" value="PHOSPHONATES TRANSPORT SYSTEM PERMEASE PROTEIN"/>
    <property type="match status" value="1"/>
</dbReference>
<proteinExistence type="inferred from homology"/>
<feature type="transmembrane region" description="Helical" evidence="7">
    <location>
        <begin position="63"/>
        <end position="84"/>
    </location>
</feature>
<dbReference type="SUPFAM" id="SSF161098">
    <property type="entry name" value="MetI-like"/>
    <property type="match status" value="1"/>
</dbReference>
<dbReference type="EMBL" id="JACIDJ010000001">
    <property type="protein sequence ID" value="MBB3897753.1"/>
    <property type="molecule type" value="Genomic_DNA"/>
</dbReference>
<keyword evidence="3" id="KW-1003">Cell membrane</keyword>
<dbReference type="InterPro" id="IPR000515">
    <property type="entry name" value="MetI-like"/>
</dbReference>
<organism evidence="9 10">
    <name type="scientific">Roseococcus suduntuyensis</name>
    <dbReference type="NCBI Taxonomy" id="455361"/>
    <lineage>
        <taxon>Bacteria</taxon>
        <taxon>Pseudomonadati</taxon>
        <taxon>Pseudomonadota</taxon>
        <taxon>Alphaproteobacteria</taxon>
        <taxon>Acetobacterales</taxon>
        <taxon>Roseomonadaceae</taxon>
        <taxon>Roseococcus</taxon>
    </lineage>
</organism>
<accession>A0A840AB56</accession>
<dbReference type="AlphaFoldDB" id="A0A840AB56"/>
<reference evidence="9 10" key="1">
    <citation type="submission" date="2020-08" db="EMBL/GenBank/DDBJ databases">
        <title>Genomic Encyclopedia of Type Strains, Phase IV (KMG-IV): sequencing the most valuable type-strain genomes for metagenomic binning, comparative biology and taxonomic classification.</title>
        <authorList>
            <person name="Goeker M."/>
        </authorList>
    </citation>
    <scope>NUCLEOTIDE SEQUENCE [LARGE SCALE GENOMIC DNA]</scope>
    <source>
        <strain evidence="9 10">DSM 19979</strain>
    </source>
</reference>
<comment type="similarity">
    <text evidence="7">Belongs to the binding-protein-dependent transport system permease family.</text>
</comment>
<dbReference type="RefSeq" id="WP_184382785.1">
    <property type="nucleotide sequence ID" value="NZ_JACIDJ010000001.1"/>
</dbReference>
<evidence type="ECO:0000256" key="5">
    <source>
        <dbReference type="ARBA" id="ARBA00022989"/>
    </source>
</evidence>
<keyword evidence="10" id="KW-1185">Reference proteome</keyword>
<evidence type="ECO:0000256" key="4">
    <source>
        <dbReference type="ARBA" id="ARBA00022692"/>
    </source>
</evidence>
<dbReference type="PANTHER" id="PTHR30043:SF1">
    <property type="entry name" value="ABC TRANSPORT SYSTEM PERMEASE PROTEIN P69"/>
    <property type="match status" value="1"/>
</dbReference>
<dbReference type="Proteomes" id="UP000553193">
    <property type="component" value="Unassembled WGS sequence"/>
</dbReference>
<dbReference type="Gene3D" id="1.10.3720.10">
    <property type="entry name" value="MetI-like"/>
    <property type="match status" value="1"/>
</dbReference>
<evidence type="ECO:0000256" key="6">
    <source>
        <dbReference type="ARBA" id="ARBA00023136"/>
    </source>
</evidence>
<keyword evidence="5 7" id="KW-1133">Transmembrane helix</keyword>
<feature type="domain" description="ABC transmembrane type-1" evidence="8">
    <location>
        <begin position="59"/>
        <end position="242"/>
    </location>
</feature>
<dbReference type="GO" id="GO:0015416">
    <property type="term" value="F:ABC-type phosphonate transporter activity"/>
    <property type="evidence" value="ECO:0007669"/>
    <property type="project" value="InterPro"/>
</dbReference>
<evidence type="ECO:0000313" key="9">
    <source>
        <dbReference type="EMBL" id="MBB3897753.1"/>
    </source>
</evidence>